<evidence type="ECO:0000256" key="3">
    <source>
        <dbReference type="ARBA" id="ARBA00022692"/>
    </source>
</evidence>
<dbReference type="OrthoDB" id="147966at2157"/>
<dbReference type="Pfam" id="PF02361">
    <property type="entry name" value="CbiQ"/>
    <property type="match status" value="1"/>
</dbReference>
<dbReference type="EMBL" id="CP003167">
    <property type="protein sequence ID" value="AGB01991.1"/>
    <property type="molecule type" value="Genomic_DNA"/>
</dbReference>
<keyword evidence="8" id="KW-1185">Reference proteome</keyword>
<accession>L0HDX2</accession>
<organism evidence="7 8">
    <name type="scientific">Methanoregula formicica (strain DSM 22288 / NBRC 105244 / SMSP)</name>
    <dbReference type="NCBI Taxonomy" id="593750"/>
    <lineage>
        <taxon>Archaea</taxon>
        <taxon>Methanobacteriati</taxon>
        <taxon>Methanobacteriota</taxon>
        <taxon>Stenosarchaea group</taxon>
        <taxon>Methanomicrobia</taxon>
        <taxon>Methanomicrobiales</taxon>
        <taxon>Methanoregulaceae</taxon>
        <taxon>Methanoregula</taxon>
    </lineage>
</organism>
<evidence type="ECO:0000313" key="8">
    <source>
        <dbReference type="Proteomes" id="UP000010824"/>
    </source>
</evidence>
<dbReference type="PANTHER" id="PTHR43723">
    <property type="entry name" value="COBALT TRANSPORT PROTEIN CBIQ"/>
    <property type="match status" value="1"/>
</dbReference>
<dbReference type="InterPro" id="IPR003339">
    <property type="entry name" value="ABC/ECF_trnsptr_transmembrane"/>
</dbReference>
<evidence type="ECO:0000256" key="4">
    <source>
        <dbReference type="ARBA" id="ARBA00022989"/>
    </source>
</evidence>
<feature type="transmembrane region" description="Helical" evidence="6">
    <location>
        <begin position="114"/>
        <end position="132"/>
    </location>
</feature>
<reference evidence="7 8" key="2">
    <citation type="journal article" date="2014" name="Genome Announc.">
        <title>Complete Genome Sequence of Methanoregula formicica SMSPT, a Mesophilic Hydrogenotrophic Methanogen Isolated from a Methanogenic Upflow Anaerobic Sludge Blanket Reactor.</title>
        <authorList>
            <person name="Yamamoto K."/>
            <person name="Tamaki H."/>
            <person name="Cadillo-Quiroz H."/>
            <person name="Imachi H."/>
            <person name="Kyrpides N."/>
            <person name="Woyke T."/>
            <person name="Goodwin L."/>
            <person name="Zinder S.H."/>
            <person name="Kamagata Y."/>
            <person name="Liu W.T."/>
        </authorList>
    </citation>
    <scope>NUCLEOTIDE SEQUENCE [LARGE SCALE GENOMIC DNA]</scope>
    <source>
        <strain evidence="8">DSM 22288 / NBRC 105244 / SMSP</strain>
    </source>
</reference>
<protein>
    <submittedName>
        <fullName evidence="7">Cobalt ABC transporter, permease protein CbiQ</fullName>
    </submittedName>
</protein>
<evidence type="ECO:0000256" key="5">
    <source>
        <dbReference type="ARBA" id="ARBA00023136"/>
    </source>
</evidence>
<dbReference type="KEGG" id="mfo:Metfor_0936"/>
<keyword evidence="2" id="KW-1003">Cell membrane</keyword>
<feature type="transmembrane region" description="Helical" evidence="6">
    <location>
        <begin position="24"/>
        <end position="57"/>
    </location>
</feature>
<keyword evidence="3 6" id="KW-0812">Transmembrane</keyword>
<keyword evidence="4 6" id="KW-1133">Transmembrane helix</keyword>
<sequence length="262" mass="28849" precursor="true">MFEELLEDVAQTNGLRETSTWLKLAAGLSAIVLCLLSTGYAAPLFIALVLSAAILTLARVDLRTYAELFLVPLWFALMSVAVIVLISGGEHVFWNWDPLPFLSLSVTRESINTGFFVLCRVIGGMSALLFIALTTPMTDLFVVMRKARVPDFVIDLAMIIYRTIFFLLDQVRQIYHAQVMRLGYSGWKESVHTFSVLCGSAFIASWDAGDDLVRAMDARCYDGKFALLGENRPVELRPLAALALFLIAASAAVVATQGMTLL</sequence>
<dbReference type="InterPro" id="IPR052770">
    <property type="entry name" value="Cobalt_transport_CbiQ"/>
</dbReference>
<dbReference type="RefSeq" id="WP_015284955.1">
    <property type="nucleotide sequence ID" value="NC_019943.1"/>
</dbReference>
<dbReference type="STRING" id="593750.Metfor_0936"/>
<dbReference type="InParanoid" id="L0HDX2"/>
<evidence type="ECO:0000256" key="2">
    <source>
        <dbReference type="ARBA" id="ARBA00022475"/>
    </source>
</evidence>
<keyword evidence="5 6" id="KW-0472">Membrane</keyword>
<proteinExistence type="predicted"/>
<dbReference type="Proteomes" id="UP000010824">
    <property type="component" value="Chromosome"/>
</dbReference>
<feature type="transmembrane region" description="Helical" evidence="6">
    <location>
        <begin position="69"/>
        <end position="94"/>
    </location>
</feature>
<dbReference type="PANTHER" id="PTHR43723:SF1">
    <property type="entry name" value="COBALT TRANSPORT PROTEIN CBIQ"/>
    <property type="match status" value="1"/>
</dbReference>
<name>L0HDX2_METFS</name>
<dbReference type="AlphaFoldDB" id="L0HDX2"/>
<dbReference type="InterPro" id="IPR012809">
    <property type="entry name" value="ECF_CbiQ"/>
</dbReference>
<dbReference type="HOGENOM" id="CLU_056469_5_0_2"/>
<evidence type="ECO:0000256" key="6">
    <source>
        <dbReference type="SAM" id="Phobius"/>
    </source>
</evidence>
<dbReference type="CDD" id="cd16914">
    <property type="entry name" value="EcfT"/>
    <property type="match status" value="1"/>
</dbReference>
<evidence type="ECO:0000256" key="1">
    <source>
        <dbReference type="ARBA" id="ARBA00004651"/>
    </source>
</evidence>
<dbReference type="eggNOG" id="arCOG02249">
    <property type="taxonomic scope" value="Archaea"/>
</dbReference>
<dbReference type="GO" id="GO:0043190">
    <property type="term" value="C:ATP-binding cassette (ABC) transporter complex"/>
    <property type="evidence" value="ECO:0007669"/>
    <property type="project" value="InterPro"/>
</dbReference>
<reference evidence="8" key="1">
    <citation type="submission" date="2011-12" db="EMBL/GenBank/DDBJ databases">
        <title>Complete sequence of Methanoregula formicicum SMSP.</title>
        <authorList>
            <person name="Lucas S."/>
            <person name="Han J."/>
            <person name="Lapidus A."/>
            <person name="Cheng J.-F."/>
            <person name="Goodwin L."/>
            <person name="Pitluck S."/>
            <person name="Peters L."/>
            <person name="Ovchinnikova G."/>
            <person name="Teshima H."/>
            <person name="Detter J.C."/>
            <person name="Han C."/>
            <person name="Tapia R."/>
            <person name="Land M."/>
            <person name="Hauser L."/>
            <person name="Kyrpides N."/>
            <person name="Ivanova N."/>
            <person name="Pagani I."/>
            <person name="Imachi H."/>
            <person name="Tamaki H."/>
            <person name="Sekiguchi Y."/>
            <person name="Kamagata Y."/>
            <person name="Cadillo-Quiroz H."/>
            <person name="Zinder S."/>
            <person name="Liu W.-T."/>
            <person name="Woyke T."/>
        </authorList>
    </citation>
    <scope>NUCLEOTIDE SEQUENCE [LARGE SCALE GENOMIC DNA]</scope>
    <source>
        <strain evidence="8">DSM 22288 / NBRC 105244 / SMSP</strain>
    </source>
</reference>
<dbReference type="GO" id="GO:0006824">
    <property type="term" value="P:cobalt ion transport"/>
    <property type="evidence" value="ECO:0007669"/>
    <property type="project" value="InterPro"/>
</dbReference>
<dbReference type="NCBIfam" id="TIGR02454">
    <property type="entry name" value="ECF_T_CbiQ"/>
    <property type="match status" value="1"/>
</dbReference>
<evidence type="ECO:0000313" key="7">
    <source>
        <dbReference type="EMBL" id="AGB01991.1"/>
    </source>
</evidence>
<feature type="transmembrane region" description="Helical" evidence="6">
    <location>
        <begin position="239"/>
        <end position="259"/>
    </location>
</feature>
<gene>
    <name evidence="7" type="ordered locus">Metfor_0936</name>
</gene>
<dbReference type="GeneID" id="14310249"/>
<comment type="subcellular location">
    <subcellularLocation>
        <location evidence="1">Cell membrane</location>
        <topology evidence="1">Multi-pass membrane protein</topology>
    </subcellularLocation>
</comment>